<evidence type="ECO:0000256" key="4">
    <source>
        <dbReference type="ARBA" id="ARBA00022840"/>
    </source>
</evidence>
<dbReference type="Pfam" id="PF00664">
    <property type="entry name" value="ABC_membrane"/>
    <property type="match status" value="1"/>
</dbReference>
<keyword evidence="2 7" id="KW-0812">Transmembrane</keyword>
<dbReference type="InterPro" id="IPR036640">
    <property type="entry name" value="ABC1_TM_sf"/>
</dbReference>
<dbReference type="Gene3D" id="3.40.50.300">
    <property type="entry name" value="P-loop containing nucleotide triphosphate hydrolases"/>
    <property type="match status" value="1"/>
</dbReference>
<feature type="transmembrane region" description="Helical" evidence="7">
    <location>
        <begin position="47"/>
        <end position="69"/>
    </location>
</feature>
<dbReference type="HOGENOM" id="CLU_000604_84_3_9"/>
<evidence type="ECO:0000259" key="8">
    <source>
        <dbReference type="PROSITE" id="PS50893"/>
    </source>
</evidence>
<keyword evidence="10" id="KW-0614">Plasmid</keyword>
<gene>
    <name evidence="10" type="ordered locus">Rumal_3456</name>
</gene>
<evidence type="ECO:0000256" key="2">
    <source>
        <dbReference type="ARBA" id="ARBA00022692"/>
    </source>
</evidence>
<keyword evidence="6 7" id="KW-0472">Membrane</keyword>
<dbReference type="PANTHER" id="PTHR24221">
    <property type="entry name" value="ATP-BINDING CASSETTE SUB-FAMILY B"/>
    <property type="match status" value="1"/>
</dbReference>
<dbReference type="RefSeq" id="WP_013483454.1">
    <property type="nucleotide sequence ID" value="NC_014824.1"/>
</dbReference>
<dbReference type="PROSITE" id="PS00211">
    <property type="entry name" value="ABC_TRANSPORTER_1"/>
    <property type="match status" value="1"/>
</dbReference>
<dbReference type="InterPro" id="IPR017871">
    <property type="entry name" value="ABC_transporter-like_CS"/>
</dbReference>
<dbReference type="GO" id="GO:0140359">
    <property type="term" value="F:ABC-type transporter activity"/>
    <property type="evidence" value="ECO:0007669"/>
    <property type="project" value="InterPro"/>
</dbReference>
<dbReference type="InterPro" id="IPR027417">
    <property type="entry name" value="P-loop_NTPase"/>
</dbReference>
<evidence type="ECO:0000256" key="3">
    <source>
        <dbReference type="ARBA" id="ARBA00022741"/>
    </source>
</evidence>
<evidence type="ECO:0000256" key="6">
    <source>
        <dbReference type="ARBA" id="ARBA00023136"/>
    </source>
</evidence>
<dbReference type="Pfam" id="PF00005">
    <property type="entry name" value="ABC_tran"/>
    <property type="match status" value="1"/>
</dbReference>
<dbReference type="GO" id="GO:0016887">
    <property type="term" value="F:ATP hydrolysis activity"/>
    <property type="evidence" value="ECO:0007669"/>
    <property type="project" value="InterPro"/>
</dbReference>
<organism evidence="10 11">
    <name type="scientific">Ruminococcus albus (strain ATCC 27210 / DSM 20455 / JCM 14654 / NCDO 2250 / 7)</name>
    <dbReference type="NCBI Taxonomy" id="697329"/>
    <lineage>
        <taxon>Bacteria</taxon>
        <taxon>Bacillati</taxon>
        <taxon>Bacillota</taxon>
        <taxon>Clostridia</taxon>
        <taxon>Eubacteriales</taxon>
        <taxon>Oscillospiraceae</taxon>
        <taxon>Ruminococcus</taxon>
    </lineage>
</organism>
<dbReference type="EMBL" id="CP002404">
    <property type="protein sequence ID" value="ADU23904.1"/>
    <property type="molecule type" value="Genomic_DNA"/>
</dbReference>
<accession>E6UJQ8</accession>
<dbReference type="InterPro" id="IPR011527">
    <property type="entry name" value="ABC1_TM_dom"/>
</dbReference>
<evidence type="ECO:0000256" key="1">
    <source>
        <dbReference type="ARBA" id="ARBA00004651"/>
    </source>
</evidence>
<evidence type="ECO:0000256" key="5">
    <source>
        <dbReference type="ARBA" id="ARBA00022989"/>
    </source>
</evidence>
<dbReference type="PROSITE" id="PS50893">
    <property type="entry name" value="ABC_TRANSPORTER_2"/>
    <property type="match status" value="1"/>
</dbReference>
<keyword evidence="4" id="KW-0067">ATP-binding</keyword>
<sequence precursor="true">MKKYLSIMSRKTKIKCAGIIILAFVSSLLASLWPVRLAELYTNISNGTINTLAKGALAVATFGLIYLSAECITILRRVMLDCVIATHESEVRENSVEKLLKMPASFYSGSLSGEKTAQLNQGVAGFSQLIKIMCNDVFATVLTAVCTLVQVFLNAPWIMVGIMMLYLALTILISVFQIRSQNGIREKIVGYKNSLDGQICQSIMNLELIRSMNAEEYEKKRLVPSILNISNTEKRHHKYMGSFDCVKQFCKISFQIILLIASVVLVSSGKMSGASVITVCLLFQQLVKPIDEVYRFMDETASSVIKAKALLEVTSNPSDEVFNINSSGEKTIGNKIVLNDVIVTNPAKTEQIAWYEDIIIPTNSVIALQGPNGCGKSSLVKCLNRYYPHIQGTIRLFGRDQSSFDQKELTSMIYYTPQSSFFIAGTVRENLMYGIERDVSDAELADALYRVHLTGTGHGDTVIDVDAKEALDSFINEKSERLSGGMKQRLSMARAFLRHPKLFIFDEITANLDENSRDFVLANIESYAKSIGAGIMYISHDSCVVKRCEEIVTINNKLRRNTMDKLSETEVA</sequence>
<feature type="domain" description="ABC transmembrane type-1" evidence="9">
    <location>
        <begin position="17"/>
        <end position="302"/>
    </location>
</feature>
<dbReference type="Proteomes" id="UP000006919">
    <property type="component" value="Plasmid pRUMAL01"/>
</dbReference>
<keyword evidence="3" id="KW-0547">Nucleotide-binding</keyword>
<name>E6UJQ8_RUMA7</name>
<dbReference type="InterPro" id="IPR039421">
    <property type="entry name" value="Type_1_exporter"/>
</dbReference>
<proteinExistence type="predicted"/>
<dbReference type="PROSITE" id="PS50929">
    <property type="entry name" value="ABC_TM1F"/>
    <property type="match status" value="1"/>
</dbReference>
<evidence type="ECO:0000313" key="10">
    <source>
        <dbReference type="EMBL" id="ADU23904.1"/>
    </source>
</evidence>
<dbReference type="GO" id="GO:0005886">
    <property type="term" value="C:plasma membrane"/>
    <property type="evidence" value="ECO:0007669"/>
    <property type="project" value="UniProtKB-SubCell"/>
</dbReference>
<feature type="domain" description="ABC transporter" evidence="8">
    <location>
        <begin position="336"/>
        <end position="571"/>
    </location>
</feature>
<feature type="transmembrane region" description="Helical" evidence="7">
    <location>
        <begin position="256"/>
        <end position="284"/>
    </location>
</feature>
<geneLocation type="plasmid" evidence="10 11">
    <name>pRUMAL01</name>
</geneLocation>
<dbReference type="SUPFAM" id="SSF52540">
    <property type="entry name" value="P-loop containing nucleoside triphosphate hydrolases"/>
    <property type="match status" value="1"/>
</dbReference>
<protein>
    <submittedName>
        <fullName evidence="10">ABC transporter related protein</fullName>
    </submittedName>
</protein>
<dbReference type="PANTHER" id="PTHR24221:SF654">
    <property type="entry name" value="ATP-BINDING CASSETTE SUB-FAMILY B MEMBER 6"/>
    <property type="match status" value="1"/>
</dbReference>
<keyword evidence="5 7" id="KW-1133">Transmembrane helix</keyword>
<dbReference type="InterPro" id="IPR003439">
    <property type="entry name" value="ABC_transporter-like_ATP-bd"/>
</dbReference>
<evidence type="ECO:0000313" key="11">
    <source>
        <dbReference type="Proteomes" id="UP000006919"/>
    </source>
</evidence>
<evidence type="ECO:0000256" key="7">
    <source>
        <dbReference type="SAM" id="Phobius"/>
    </source>
</evidence>
<feature type="transmembrane region" description="Helical" evidence="7">
    <location>
        <begin position="159"/>
        <end position="178"/>
    </location>
</feature>
<feature type="transmembrane region" description="Helical" evidence="7">
    <location>
        <begin position="137"/>
        <end position="153"/>
    </location>
</feature>
<dbReference type="OrthoDB" id="9762778at2"/>
<dbReference type="GO" id="GO:0005524">
    <property type="term" value="F:ATP binding"/>
    <property type="evidence" value="ECO:0007669"/>
    <property type="project" value="UniProtKB-KW"/>
</dbReference>
<dbReference type="eggNOG" id="COG1132">
    <property type="taxonomic scope" value="Bacteria"/>
</dbReference>
<dbReference type="SUPFAM" id="SSF90123">
    <property type="entry name" value="ABC transporter transmembrane region"/>
    <property type="match status" value="1"/>
</dbReference>
<dbReference type="InterPro" id="IPR003593">
    <property type="entry name" value="AAA+_ATPase"/>
</dbReference>
<reference evidence="11" key="1">
    <citation type="journal article" date="2011" name="J. Bacteriol.">
        <title>Complete genome of the cellulolytic ruminal bacterium Ruminococcus albus 7.</title>
        <authorList>
            <person name="Suen G."/>
            <person name="Stevenson D.M."/>
            <person name="Bruce D.C."/>
            <person name="Chertkov O."/>
            <person name="Copeland A."/>
            <person name="Cheng J.F."/>
            <person name="Detter C."/>
            <person name="Detter J.C."/>
            <person name="Goodwin L.A."/>
            <person name="Han C.S."/>
            <person name="Hauser L.J."/>
            <person name="Ivanova N.N."/>
            <person name="Kyrpides N.C."/>
            <person name="Land M.L."/>
            <person name="Lapidus A."/>
            <person name="Lucas S."/>
            <person name="Ovchinnikova G."/>
            <person name="Pitluck S."/>
            <person name="Tapia R."/>
            <person name="Woyke T."/>
            <person name="Boyum J."/>
            <person name="Mead D."/>
            <person name="Weimer P.J."/>
        </authorList>
    </citation>
    <scope>NUCLEOTIDE SEQUENCE [LARGE SCALE GENOMIC DNA]</scope>
    <source>
        <strain evidence="11">ATCC 27210 / DSM 20455 / JCM 14654 / NCDO 2250 / 7</strain>
        <plasmid evidence="11">pRUMAL01</plasmid>
    </source>
</reference>
<comment type="subcellular location">
    <subcellularLocation>
        <location evidence="1">Cell membrane</location>
        <topology evidence="1">Multi-pass membrane protein</topology>
    </subcellularLocation>
</comment>
<dbReference type="Gene3D" id="1.20.1560.10">
    <property type="entry name" value="ABC transporter type 1, transmembrane domain"/>
    <property type="match status" value="1"/>
</dbReference>
<dbReference type="AlphaFoldDB" id="E6UJQ8"/>
<dbReference type="SMART" id="SM00382">
    <property type="entry name" value="AAA"/>
    <property type="match status" value="1"/>
</dbReference>
<evidence type="ECO:0000259" key="9">
    <source>
        <dbReference type="PROSITE" id="PS50929"/>
    </source>
</evidence>
<dbReference type="KEGG" id="ral:Rumal_3456"/>